<feature type="region of interest" description="Disordered" evidence="2">
    <location>
        <begin position="820"/>
        <end position="931"/>
    </location>
</feature>
<keyword evidence="1" id="KW-0175">Coiled coil</keyword>
<evidence type="ECO:0000256" key="1">
    <source>
        <dbReference type="SAM" id="Coils"/>
    </source>
</evidence>
<dbReference type="InParanoid" id="D7FQ85"/>
<accession>D7FQ85</accession>
<feature type="compositionally biased region" description="Basic and acidic residues" evidence="2">
    <location>
        <begin position="93"/>
        <end position="104"/>
    </location>
</feature>
<feature type="compositionally biased region" description="Basic and acidic residues" evidence="2">
    <location>
        <begin position="534"/>
        <end position="557"/>
    </location>
</feature>
<feature type="region of interest" description="Disordered" evidence="2">
    <location>
        <begin position="514"/>
        <end position="653"/>
    </location>
</feature>
<dbReference type="OrthoDB" id="10345017at2759"/>
<proteinExistence type="predicted"/>
<dbReference type="OMA" id="NHIDETA"/>
<keyword evidence="4" id="KW-1185">Reference proteome</keyword>
<feature type="compositionally biased region" description="Polar residues" evidence="2">
    <location>
        <begin position="520"/>
        <end position="533"/>
    </location>
</feature>
<feature type="compositionally biased region" description="Polar residues" evidence="2">
    <location>
        <begin position="880"/>
        <end position="889"/>
    </location>
</feature>
<gene>
    <name evidence="3" type="ORF">Esi_0002_0215</name>
</gene>
<feature type="region of interest" description="Disordered" evidence="2">
    <location>
        <begin position="679"/>
        <end position="749"/>
    </location>
</feature>
<feature type="compositionally biased region" description="Basic and acidic residues" evidence="2">
    <location>
        <begin position="177"/>
        <end position="187"/>
    </location>
</feature>
<feature type="region of interest" description="Disordered" evidence="2">
    <location>
        <begin position="62"/>
        <end position="313"/>
    </location>
</feature>
<feature type="compositionally biased region" description="Low complexity" evidence="2">
    <location>
        <begin position="621"/>
        <end position="645"/>
    </location>
</feature>
<name>D7FQ85_ECTSI</name>
<feature type="coiled-coil region" evidence="1">
    <location>
        <begin position="461"/>
        <end position="488"/>
    </location>
</feature>
<dbReference type="Proteomes" id="UP000002630">
    <property type="component" value="Linkage Group LG02"/>
</dbReference>
<protein>
    <submittedName>
        <fullName evidence="3">Uncharacterized protein</fullName>
    </submittedName>
</protein>
<evidence type="ECO:0000313" key="3">
    <source>
        <dbReference type="EMBL" id="CBJ48417.1"/>
    </source>
</evidence>
<reference evidence="3 4" key="1">
    <citation type="journal article" date="2010" name="Nature">
        <title>The Ectocarpus genome and the independent evolution of multicellularity in brown algae.</title>
        <authorList>
            <person name="Cock J.M."/>
            <person name="Sterck L."/>
            <person name="Rouze P."/>
            <person name="Scornet D."/>
            <person name="Allen A.E."/>
            <person name="Amoutzias G."/>
            <person name="Anthouard V."/>
            <person name="Artiguenave F."/>
            <person name="Aury J.M."/>
            <person name="Badger J.H."/>
            <person name="Beszteri B."/>
            <person name="Billiau K."/>
            <person name="Bonnet E."/>
            <person name="Bothwell J.H."/>
            <person name="Bowler C."/>
            <person name="Boyen C."/>
            <person name="Brownlee C."/>
            <person name="Carrano C.J."/>
            <person name="Charrier B."/>
            <person name="Cho G.Y."/>
            <person name="Coelho S.M."/>
            <person name="Collen J."/>
            <person name="Corre E."/>
            <person name="Da Silva C."/>
            <person name="Delage L."/>
            <person name="Delaroque N."/>
            <person name="Dittami S.M."/>
            <person name="Doulbeau S."/>
            <person name="Elias M."/>
            <person name="Farnham G."/>
            <person name="Gachon C.M."/>
            <person name="Gschloessl B."/>
            <person name="Heesch S."/>
            <person name="Jabbari K."/>
            <person name="Jubin C."/>
            <person name="Kawai H."/>
            <person name="Kimura K."/>
            <person name="Kloareg B."/>
            <person name="Kupper F.C."/>
            <person name="Lang D."/>
            <person name="Le Bail A."/>
            <person name="Leblanc C."/>
            <person name="Lerouge P."/>
            <person name="Lohr M."/>
            <person name="Lopez P.J."/>
            <person name="Martens C."/>
            <person name="Maumus F."/>
            <person name="Michel G."/>
            <person name="Miranda-Saavedra D."/>
            <person name="Morales J."/>
            <person name="Moreau H."/>
            <person name="Motomura T."/>
            <person name="Nagasato C."/>
            <person name="Napoli C.A."/>
            <person name="Nelson D.R."/>
            <person name="Nyvall-Collen P."/>
            <person name="Peters A.F."/>
            <person name="Pommier C."/>
            <person name="Potin P."/>
            <person name="Poulain J."/>
            <person name="Quesneville H."/>
            <person name="Read B."/>
            <person name="Rensing S.A."/>
            <person name="Ritter A."/>
            <person name="Rousvoal S."/>
            <person name="Samanta M."/>
            <person name="Samson G."/>
            <person name="Schroeder D.C."/>
            <person name="Segurens B."/>
            <person name="Strittmatter M."/>
            <person name="Tonon T."/>
            <person name="Tregear J.W."/>
            <person name="Valentin K."/>
            <person name="von Dassow P."/>
            <person name="Yamagishi T."/>
            <person name="Van de Peer Y."/>
            <person name="Wincker P."/>
        </authorList>
    </citation>
    <scope>NUCLEOTIDE SEQUENCE [LARGE SCALE GENOMIC DNA]</scope>
    <source>
        <strain evidence="4">Ec32 / CCAP1310/4</strain>
    </source>
</reference>
<feature type="region of interest" description="Disordered" evidence="2">
    <location>
        <begin position="946"/>
        <end position="966"/>
    </location>
</feature>
<dbReference type="AlphaFoldDB" id="D7FQ85"/>
<evidence type="ECO:0000313" key="4">
    <source>
        <dbReference type="Proteomes" id="UP000002630"/>
    </source>
</evidence>
<feature type="compositionally biased region" description="Polar residues" evidence="2">
    <location>
        <begin position="292"/>
        <end position="313"/>
    </location>
</feature>
<sequence length="966" mass="104148">MRCCPRGSNKQKERCAAILFASAEPVPAAVAFATAAVEDSPWNNWDVQSMAGIVHITNEMSKLSRETSDDEGPQADVNGRKHRNTIPQDAPIDQERGSMTRECVEISSGTKDTAPAMDKVQNNSRQRRESKTRSESNSGGALEGQRQREEDTQKHVEEKTPSPREGVTSHSSPRANDALRDASDMVRQEPSPLSSPEGLVAPPMWEEDKGVELGETIDVDGAHGARGSGSNYGGGGDTSCPRTPGDVRADASGAGDDDPAPQLLHAGEAAPLATSKRPEVATCQQPEDRIHSTSGMKTSSAPAATTDNVKAAGTNVTSNEQDILTARSGNYSLERGDETWASEHQKTRDQAKRLALEVARLRSSLRTTTSELNTERSTRVRLEDEWWRRMQEWEEERGRLVASKQEAERTARTAEEDVARLLVKEKDREGEVASERLARETRQEKADIAMNGVVKVQDRLIQALRTELEMTDRARQAAQDNALEAKDQLRLYVDDFLLWRNRAKHLEGLLIDLGHPPQPGLNTETPLSCGSPSSKEHKLPEAPHRQNVDDKEQEADSRTPVAGEPVEYGGSRQAGDGAKGLSIPEKYARYFETTTGGHPAPPSNPAFPGTQRTEASELDSETAAAAAAWSTRAAMAESSSSSSSSRAYFHRSMKAQQEISIRLGKDLARARADLQSIYESNKAKARRGGGETSTCHGSLLHETDGKSEAASSERAQGIGTGRNGGESPSDERRVQDRTAVQGVSAPAASFPEGSHMARVLAVLLGEDSTANGTAVAGLSDAPTPSLRLTDYPQMLQAVFGGGPAAPLPDSAVTHRRRVVVSEAPQRGQTGQGLYGDDDEGRFPTQHPSRSRTLTEEKQQARTTQSHARVDRRHGPGATGRNCTEVQVHNRTCGGNGGRGDAGCRPQDKAAVEGASGIPDDVDPGGGESRSLDRAFRGYEAKSSLLQRWLGEKKSPSPSPSRAMPVT</sequence>
<dbReference type="EMBL" id="FN649727">
    <property type="protein sequence ID" value="CBJ48417.1"/>
    <property type="molecule type" value="Genomic_DNA"/>
</dbReference>
<dbReference type="EMBL" id="FN648375">
    <property type="protein sequence ID" value="CBJ48417.1"/>
    <property type="molecule type" value="Genomic_DNA"/>
</dbReference>
<organism evidence="3 4">
    <name type="scientific">Ectocarpus siliculosus</name>
    <name type="common">Brown alga</name>
    <name type="synonym">Conferva siliculosa</name>
    <dbReference type="NCBI Taxonomy" id="2880"/>
    <lineage>
        <taxon>Eukaryota</taxon>
        <taxon>Sar</taxon>
        <taxon>Stramenopiles</taxon>
        <taxon>Ochrophyta</taxon>
        <taxon>PX clade</taxon>
        <taxon>Phaeophyceae</taxon>
        <taxon>Ectocarpales</taxon>
        <taxon>Ectocarpaceae</taxon>
        <taxon>Ectocarpus</taxon>
    </lineage>
</organism>
<feature type="compositionally biased region" description="Basic and acidic residues" evidence="2">
    <location>
        <begin position="145"/>
        <end position="162"/>
    </location>
</feature>
<feature type="compositionally biased region" description="Gly residues" evidence="2">
    <location>
        <begin position="224"/>
        <end position="237"/>
    </location>
</feature>
<feature type="coiled-coil region" evidence="1">
    <location>
        <begin position="390"/>
        <end position="424"/>
    </location>
</feature>
<evidence type="ECO:0000256" key="2">
    <source>
        <dbReference type="SAM" id="MobiDB-lite"/>
    </source>
</evidence>